<dbReference type="InterPro" id="IPR046373">
    <property type="entry name" value="Acyl-CoA_Oxase/DH_mid-dom_sf"/>
</dbReference>
<dbReference type="Pfam" id="PF00441">
    <property type="entry name" value="Acyl-CoA_dh_1"/>
    <property type="match status" value="1"/>
</dbReference>
<comment type="caution">
    <text evidence="7">The sequence shown here is derived from an EMBL/GenBank/DDBJ whole genome shotgun (WGS) entry which is preliminary data.</text>
</comment>
<dbReference type="Gene3D" id="1.20.140.10">
    <property type="entry name" value="Butyryl-CoA Dehydrogenase, subunit A, domain 3"/>
    <property type="match status" value="1"/>
</dbReference>
<dbReference type="AlphaFoldDB" id="A0A520KUQ6"/>
<evidence type="ECO:0000256" key="3">
    <source>
        <dbReference type="ARBA" id="ARBA00022630"/>
    </source>
</evidence>
<name>A0A520KUQ6_9EURY</name>
<organism evidence="7 8">
    <name type="scientific">Candidatus Methanolliviera hydrocarbonicum</name>
    <dbReference type="NCBI Taxonomy" id="2491085"/>
    <lineage>
        <taxon>Archaea</taxon>
        <taxon>Methanobacteriati</taxon>
        <taxon>Methanobacteriota</taxon>
        <taxon>Candidatus Methanoliparia</taxon>
        <taxon>Candidatus Methanoliparales</taxon>
        <taxon>Candidatus Methanollivieraceae</taxon>
        <taxon>Candidatus Methanolliviera</taxon>
    </lineage>
</organism>
<feature type="domain" description="Acyl-CoA dehydrogenase/oxidase N-terminal" evidence="6">
    <location>
        <begin position="4"/>
        <end position="113"/>
    </location>
</feature>
<evidence type="ECO:0000256" key="1">
    <source>
        <dbReference type="ARBA" id="ARBA00001974"/>
    </source>
</evidence>
<protein>
    <recommendedName>
        <fullName evidence="9">Acyl-CoA dehydrogenase</fullName>
    </recommendedName>
</protein>
<dbReference type="InterPro" id="IPR036250">
    <property type="entry name" value="AcylCo_DH-like_C"/>
</dbReference>
<dbReference type="PANTHER" id="PTHR43884:SF12">
    <property type="entry name" value="ISOVALERYL-COA DEHYDROGENASE, MITOCHONDRIAL-RELATED"/>
    <property type="match status" value="1"/>
</dbReference>
<reference evidence="7 8" key="1">
    <citation type="journal article" date="2019" name="Nat. Microbiol.">
        <title>Wide diversity of methane and short-chain alkane metabolisms in uncultured archaea.</title>
        <authorList>
            <person name="Borrel G."/>
            <person name="Adam P.S."/>
            <person name="McKay L.J."/>
            <person name="Chen L.X."/>
            <person name="Sierra-Garcia I.N."/>
            <person name="Sieber C.M."/>
            <person name="Letourneur Q."/>
            <person name="Ghozlane A."/>
            <person name="Andersen G.L."/>
            <person name="Li W.J."/>
            <person name="Hallam S.J."/>
            <person name="Muyzer G."/>
            <person name="de Oliveira V.M."/>
            <person name="Inskeep W.P."/>
            <person name="Banfield J.F."/>
            <person name="Gribaldo S."/>
        </authorList>
    </citation>
    <scope>NUCLEOTIDE SEQUENCE [LARGE SCALE GENOMIC DNA]</scope>
    <source>
        <strain evidence="7">NM1b</strain>
    </source>
</reference>
<gene>
    <name evidence="7" type="ORF">EF807_08970</name>
</gene>
<dbReference type="EMBL" id="RXIL01000178">
    <property type="protein sequence ID" value="RZN65911.1"/>
    <property type="molecule type" value="Genomic_DNA"/>
</dbReference>
<keyword evidence="3" id="KW-0285">Flavoprotein</keyword>
<dbReference type="InterPro" id="IPR009100">
    <property type="entry name" value="AcylCoA_DH/oxidase_NM_dom_sf"/>
</dbReference>
<evidence type="ECO:0000313" key="7">
    <source>
        <dbReference type="EMBL" id="RZN65911.1"/>
    </source>
</evidence>
<comment type="cofactor">
    <cofactor evidence="1">
        <name>FAD</name>
        <dbReference type="ChEBI" id="CHEBI:57692"/>
    </cofactor>
</comment>
<feature type="domain" description="Acyl-CoA dehydrogenase/oxidase C-terminal" evidence="5">
    <location>
        <begin position="221"/>
        <end position="343"/>
    </location>
</feature>
<dbReference type="GO" id="GO:0003995">
    <property type="term" value="F:acyl-CoA dehydrogenase activity"/>
    <property type="evidence" value="ECO:0007669"/>
    <property type="project" value="TreeGrafter"/>
</dbReference>
<dbReference type="InterPro" id="IPR037069">
    <property type="entry name" value="AcylCoA_DH/ox_N_sf"/>
</dbReference>
<evidence type="ECO:0000256" key="2">
    <source>
        <dbReference type="ARBA" id="ARBA00009347"/>
    </source>
</evidence>
<dbReference type="Proteomes" id="UP000320766">
    <property type="component" value="Unassembled WGS sequence"/>
</dbReference>
<proteinExistence type="inferred from homology"/>
<dbReference type="GO" id="GO:0050660">
    <property type="term" value="F:flavin adenine dinucleotide binding"/>
    <property type="evidence" value="ECO:0007669"/>
    <property type="project" value="InterPro"/>
</dbReference>
<accession>A0A520KUQ6</accession>
<dbReference type="Pfam" id="PF02771">
    <property type="entry name" value="Acyl-CoA_dh_N"/>
    <property type="match status" value="1"/>
</dbReference>
<sequence length="367" mass="40999">MKEEEIKTLRDSVREFAIKELPRDIVLEIDMPKTPFPWGIIKKGGELGYLSMVLPERDGGQELDLEGFSVVLEEFAKGSAGVANIFLVHNVAQIPLMSLTDRRMRDQFLTPLVESMRSDRPKLATIIFPQPDISLKSERDRYIISGRADFVFNARNVDLFTMFIETDGEVRCFAVPTDTEGIVVKEVYALGLRASPMALVEFNNVELIEDNLVATSKEVLEESLIYTNIGVASLALGVAETGYRYALDYAKQRYQAGTEIINHRHIRRMLGDMFVGIETARSVISRACKEGGNGYLSDVARISSADMAMSAATDAVQVHGGYGYMHDTGVEILMRDAEYCQVYPDSTIRRKIDIIAEEAGADKKIYI</sequence>
<comment type="similarity">
    <text evidence="2">Belongs to the acyl-CoA dehydrogenase family.</text>
</comment>
<keyword evidence="4" id="KW-0274">FAD</keyword>
<dbReference type="Gene3D" id="1.10.540.10">
    <property type="entry name" value="Acyl-CoA dehydrogenase/oxidase, N-terminal domain"/>
    <property type="match status" value="1"/>
</dbReference>
<dbReference type="SUPFAM" id="SSF56645">
    <property type="entry name" value="Acyl-CoA dehydrogenase NM domain-like"/>
    <property type="match status" value="1"/>
</dbReference>
<dbReference type="SUPFAM" id="SSF47203">
    <property type="entry name" value="Acyl-CoA dehydrogenase C-terminal domain-like"/>
    <property type="match status" value="1"/>
</dbReference>
<dbReference type="InterPro" id="IPR009075">
    <property type="entry name" value="AcylCo_DH/oxidase_C"/>
</dbReference>
<evidence type="ECO:0000259" key="5">
    <source>
        <dbReference type="Pfam" id="PF00441"/>
    </source>
</evidence>
<dbReference type="InterPro" id="IPR013786">
    <property type="entry name" value="AcylCoA_DH/ox_N"/>
</dbReference>
<evidence type="ECO:0000259" key="6">
    <source>
        <dbReference type="Pfam" id="PF02771"/>
    </source>
</evidence>
<evidence type="ECO:0008006" key="9">
    <source>
        <dbReference type="Google" id="ProtNLM"/>
    </source>
</evidence>
<evidence type="ECO:0000256" key="4">
    <source>
        <dbReference type="ARBA" id="ARBA00022827"/>
    </source>
</evidence>
<dbReference type="Gene3D" id="2.40.110.10">
    <property type="entry name" value="Butyryl-CoA Dehydrogenase, subunit A, domain 2"/>
    <property type="match status" value="1"/>
</dbReference>
<evidence type="ECO:0000313" key="8">
    <source>
        <dbReference type="Proteomes" id="UP000320766"/>
    </source>
</evidence>
<dbReference type="PANTHER" id="PTHR43884">
    <property type="entry name" value="ACYL-COA DEHYDROGENASE"/>
    <property type="match status" value="1"/>
</dbReference>